<sequence length="344" mass="39262">MCSPSVSNENLISGDYAAPSGRRRKKFEFVRHRSTNDCIANIDDGRYPSLEKDYVLRDSVRSAFIQADVFYNKANRRDVPTSNSPNGIDTIQTVRKWVRRKAADMSDDLRQEFDDACKNNNWVIIQRIYGELVVKAYENHQTDQDNLSAGNLASISTKVEASATTHESEYKEGIPTYCGEISYLVYTLLCRQGVNPEIMRVICFTENNPDNPDFANNHALIIYSSDPNLFTNMEFYCGINEGTPNSYSLFIDFCAEINEKKETFLILDPWSKDNKIIDPLIKDEVFDVIKNNFPDEDEKTIKKRFLKQIIDGILVESEVLAESYDESNFSTRQGASVHIDVPMS</sequence>
<keyword evidence="2" id="KW-1185">Reference proteome</keyword>
<dbReference type="AlphaFoldDB" id="A0A2U8I9H6"/>
<evidence type="ECO:0000313" key="2">
    <source>
        <dbReference type="Proteomes" id="UP000261875"/>
    </source>
</evidence>
<dbReference type="KEGG" id="fsm:CCS41_09720"/>
<protein>
    <submittedName>
        <fullName evidence="1">Uncharacterized protein</fullName>
    </submittedName>
</protein>
<name>A0A2U8I9H6_9GAMM</name>
<gene>
    <name evidence="1" type="ORF">CCS41_09720</name>
</gene>
<reference evidence="1 2" key="1">
    <citation type="submission" date="2017-05" db="EMBL/GenBank/DDBJ databases">
        <title>Genome sequence of Candidatus Fukatsuia symbiotica and Candidatus Hamiltonella defensa from Acyrthosiphon pisum strain 5D.</title>
        <authorList>
            <person name="Patel V.A."/>
            <person name="Chevignon G."/>
            <person name="Russell J.A."/>
            <person name="Oliver K.M."/>
        </authorList>
    </citation>
    <scope>NUCLEOTIDE SEQUENCE [LARGE SCALE GENOMIC DNA]</scope>
    <source>
        <strain evidence="1 2">5D</strain>
    </source>
</reference>
<evidence type="ECO:0000313" key="1">
    <source>
        <dbReference type="EMBL" id="AWK14694.1"/>
    </source>
</evidence>
<accession>A0A2U8I9H6</accession>
<proteinExistence type="predicted"/>
<organism evidence="1 2">
    <name type="scientific">Candidatus Fukatsuia symbiotica</name>
    <dbReference type="NCBI Taxonomy" id="1878942"/>
    <lineage>
        <taxon>Bacteria</taxon>
        <taxon>Pseudomonadati</taxon>
        <taxon>Pseudomonadota</taxon>
        <taxon>Gammaproteobacteria</taxon>
        <taxon>Enterobacterales</taxon>
        <taxon>Yersiniaceae</taxon>
        <taxon>Candidatus Fukatsuia</taxon>
    </lineage>
</organism>
<dbReference type="EMBL" id="CP021659">
    <property type="protein sequence ID" value="AWK14694.1"/>
    <property type="molecule type" value="Genomic_DNA"/>
</dbReference>
<dbReference type="Proteomes" id="UP000261875">
    <property type="component" value="Chromosome"/>
</dbReference>
<dbReference type="RefSeq" id="WP_072550274.1">
    <property type="nucleotide sequence ID" value="NZ_CP021659.1"/>
</dbReference>
<dbReference type="OrthoDB" id="6643512at2"/>